<reference evidence="2" key="1">
    <citation type="submission" date="2022-11" db="EMBL/GenBank/DDBJ databases">
        <title>High-quality draft genome sequence of Galbibacter sp. strain CMA-7.</title>
        <authorList>
            <person name="Wei L."/>
            <person name="Dong C."/>
            <person name="Shao Z."/>
        </authorList>
    </citation>
    <scope>NUCLEOTIDE SEQUENCE</scope>
    <source>
        <strain evidence="2">CMA-7</strain>
    </source>
</reference>
<dbReference type="Proteomes" id="UP001153642">
    <property type="component" value="Unassembled WGS sequence"/>
</dbReference>
<dbReference type="PROSITE" id="PS51186">
    <property type="entry name" value="GNAT"/>
    <property type="match status" value="1"/>
</dbReference>
<protein>
    <submittedName>
        <fullName evidence="2">GNAT family N-acetyltransferase</fullName>
    </submittedName>
</protein>
<organism evidence="2 3">
    <name type="scientific">Galbibacter pacificus</name>
    <dbReference type="NCBI Taxonomy" id="2996052"/>
    <lineage>
        <taxon>Bacteria</taxon>
        <taxon>Pseudomonadati</taxon>
        <taxon>Bacteroidota</taxon>
        <taxon>Flavobacteriia</taxon>
        <taxon>Flavobacteriales</taxon>
        <taxon>Flavobacteriaceae</taxon>
        <taxon>Galbibacter</taxon>
    </lineage>
</organism>
<dbReference type="InterPro" id="IPR000182">
    <property type="entry name" value="GNAT_dom"/>
</dbReference>
<keyword evidence="3" id="KW-1185">Reference proteome</keyword>
<evidence type="ECO:0000313" key="2">
    <source>
        <dbReference type="EMBL" id="MDG3586256.1"/>
    </source>
</evidence>
<proteinExistence type="predicted"/>
<dbReference type="CDD" id="cd04301">
    <property type="entry name" value="NAT_SF"/>
    <property type="match status" value="1"/>
</dbReference>
<name>A0ABT6FSM8_9FLAO</name>
<sequence>MVEAIEFSRASSKIDLAQILKLQQENLPDKLTSEEKRNEGFVTVVHSYKMLKQLNGKCAHFIAKYNHCVVGYALAMHPYFKDKIEVLKPMFKILDKVLANTNYMVMGQICIDKDFRRQGIFKQLYKEMSMALKTDFNCIVTEVDATNKRSLDAHFSIGFINIKTYKTNQQEWVLLKLQL</sequence>
<gene>
    <name evidence="2" type="ORF">OSR52_10275</name>
</gene>
<dbReference type="Gene3D" id="3.40.630.30">
    <property type="match status" value="1"/>
</dbReference>
<feature type="domain" description="N-acetyltransferase" evidence="1">
    <location>
        <begin position="5"/>
        <end position="179"/>
    </location>
</feature>
<evidence type="ECO:0000259" key="1">
    <source>
        <dbReference type="PROSITE" id="PS51186"/>
    </source>
</evidence>
<dbReference type="EMBL" id="JAPMUA010000003">
    <property type="protein sequence ID" value="MDG3586256.1"/>
    <property type="molecule type" value="Genomic_DNA"/>
</dbReference>
<evidence type="ECO:0000313" key="3">
    <source>
        <dbReference type="Proteomes" id="UP001153642"/>
    </source>
</evidence>
<accession>A0ABT6FSM8</accession>
<dbReference type="Pfam" id="PF00583">
    <property type="entry name" value="Acetyltransf_1"/>
    <property type="match status" value="1"/>
</dbReference>
<comment type="caution">
    <text evidence="2">The sequence shown here is derived from an EMBL/GenBank/DDBJ whole genome shotgun (WGS) entry which is preliminary data.</text>
</comment>
<dbReference type="RefSeq" id="WP_277899836.1">
    <property type="nucleotide sequence ID" value="NZ_JAPMUA010000003.1"/>
</dbReference>
<dbReference type="SUPFAM" id="SSF55729">
    <property type="entry name" value="Acyl-CoA N-acyltransferases (Nat)"/>
    <property type="match status" value="1"/>
</dbReference>
<dbReference type="InterPro" id="IPR016181">
    <property type="entry name" value="Acyl_CoA_acyltransferase"/>
</dbReference>